<dbReference type="SUPFAM" id="SSF48310">
    <property type="entry name" value="Aldehyde ferredoxin oxidoreductase, C-terminal domains"/>
    <property type="match status" value="1"/>
</dbReference>
<evidence type="ECO:0000313" key="11">
    <source>
        <dbReference type="Proteomes" id="UP001208689"/>
    </source>
</evidence>
<feature type="domain" description="Aldehyde ferredoxin oxidoreductase N-terminal" evidence="9">
    <location>
        <begin position="6"/>
        <end position="209"/>
    </location>
</feature>
<keyword evidence="11" id="KW-1185">Reference proteome</keyword>
<keyword evidence="6" id="KW-0408">Iron</keyword>
<accession>A0ABY6HPR7</accession>
<dbReference type="SUPFAM" id="SSF56228">
    <property type="entry name" value="Aldehyde ferredoxin oxidoreductase, N-terminal domain"/>
    <property type="match status" value="1"/>
</dbReference>
<name>A0ABY6HPR7_9ARCH</name>
<dbReference type="Gene3D" id="3.60.9.10">
    <property type="entry name" value="Aldehyde ferredoxin oxidoreductase, N-terminal domain"/>
    <property type="match status" value="1"/>
</dbReference>
<evidence type="ECO:0000256" key="5">
    <source>
        <dbReference type="ARBA" id="ARBA00023002"/>
    </source>
</evidence>
<dbReference type="InterPro" id="IPR013985">
    <property type="entry name" value="Ald_Fedxn_OxRdtase_dom3"/>
</dbReference>
<dbReference type="InterPro" id="IPR036021">
    <property type="entry name" value="Tungsten_al_ferr_oxy-like_C"/>
</dbReference>
<evidence type="ECO:0000256" key="7">
    <source>
        <dbReference type="ARBA" id="ARBA00023014"/>
    </source>
</evidence>
<protein>
    <submittedName>
        <fullName evidence="10">Tungsten-containing aldehyde ferredoxin oxidoreductase</fullName>
        <ecNumber evidence="10">1.2.7.5</ecNumber>
    </submittedName>
</protein>
<sequence>MLKFGYGGKILRINLTERRFKIEELDKKWIRDVIGGRAANTKRLFEELDPDCDPLSPENLLIFGVGPLTGSILPSSSYVIVTAKSPMTGILGDSAAGGQFGAEMKLTGFDQIIITGKSSALLYLNISNKGVEFIECPELKHHTIVDTTYSIRKSQKDYSIQVAAIGPAGENQVLYSTIVSSGNRVNGRTGMGAVMGSKNIKAIAVKGSGILDYADSLAFYDEVKSMKKLIRNHGEYQKRYNLGTTMLMSDLNGVGILPTKHFQDGICDYLDEISGEKLAQKYKVKNKACFNCNLHCSRYYVCNEFEAEGPEYETLCSFTSKIGNNNLAFALEMNTYLNQMGLDSVSTSEVIAWIMECQEKKLILPSDIDDITLDWGDIDSVRNIIELITFRKGIGDKLAMGAYKFSKQFSEEAQKLVLQVKGLDIINGDPRGIKAYGLTYAIASRGGDHLRAEPFFELTNREDESLKRFGTIEAAHRLSEEGKAALVYYSEKIALLTDSLTMCKNIGLCMDVLTFETTSKLLNFCTGIKYTPQHLEEIMTKSVDLQHTLNTKFGLSRKDDTLPERFIKETLPRGPTKNSTVDIDQMVDKYYSLHHWK</sequence>
<dbReference type="EMBL" id="CP104013">
    <property type="protein sequence ID" value="UYP44459.1"/>
    <property type="molecule type" value="Genomic_DNA"/>
</dbReference>
<dbReference type="PANTHER" id="PTHR30038:SF0">
    <property type="entry name" value="TUNGSTEN-CONTAINING ALDEHYDE FERREDOXIN OXIDOREDUCTASE"/>
    <property type="match status" value="1"/>
</dbReference>
<dbReference type="InterPro" id="IPR013984">
    <property type="entry name" value="Ald_Fedxn_OxRdtase_dom2"/>
</dbReference>
<keyword evidence="4" id="KW-0479">Metal-binding</keyword>
<keyword evidence="3" id="KW-0004">4Fe-4S</keyword>
<keyword evidence="7" id="KW-0411">Iron-sulfur</keyword>
<evidence type="ECO:0000259" key="9">
    <source>
        <dbReference type="SMART" id="SM00790"/>
    </source>
</evidence>
<evidence type="ECO:0000256" key="2">
    <source>
        <dbReference type="ARBA" id="ARBA00011032"/>
    </source>
</evidence>
<dbReference type="EC" id="1.2.7.5" evidence="10"/>
<comment type="similarity">
    <text evidence="2">Belongs to the AOR/FOR family.</text>
</comment>
<proteinExistence type="inferred from homology"/>
<dbReference type="Gene3D" id="1.10.599.10">
    <property type="entry name" value="Aldehyde Ferredoxin Oxidoreductase Protein, subunit A, domain 3"/>
    <property type="match status" value="1"/>
</dbReference>
<dbReference type="Gene3D" id="1.10.569.10">
    <property type="entry name" value="Aldehyde Ferredoxin Oxidoreductase Protein, subunit A, domain 2"/>
    <property type="match status" value="1"/>
</dbReference>
<dbReference type="InterPro" id="IPR001203">
    <property type="entry name" value="OxRdtase_Ald_Fedxn_C"/>
</dbReference>
<dbReference type="GO" id="GO:0033726">
    <property type="term" value="F:aldehyde ferredoxin oxidoreductase activity"/>
    <property type="evidence" value="ECO:0007669"/>
    <property type="project" value="UniProtKB-EC"/>
</dbReference>
<reference evidence="10" key="1">
    <citation type="submission" date="2022-09" db="EMBL/GenBank/DDBJ databases">
        <title>Actin cytoskeleton and complex cell architecture in an #Asgard archaeon.</title>
        <authorList>
            <person name="Ponce Toledo R.I."/>
            <person name="Schleper C."/>
            <person name="Rodrigues Oliveira T."/>
            <person name="Wollweber F."/>
            <person name="Xu J."/>
            <person name="Rittmann S."/>
            <person name="Klingl A."/>
            <person name="Pilhofer M."/>
        </authorList>
    </citation>
    <scope>NUCLEOTIDE SEQUENCE</scope>
    <source>
        <strain evidence="10">B-35</strain>
    </source>
</reference>
<evidence type="ECO:0000313" key="10">
    <source>
        <dbReference type="EMBL" id="UYP44459.1"/>
    </source>
</evidence>
<dbReference type="InterPro" id="IPR013983">
    <property type="entry name" value="Ald_Fedxn_OxRdtase_N"/>
</dbReference>
<organism evidence="10 11">
    <name type="scientific">Candidatus Lokiarchaeum ossiferum</name>
    <dbReference type="NCBI Taxonomy" id="2951803"/>
    <lineage>
        <taxon>Archaea</taxon>
        <taxon>Promethearchaeati</taxon>
        <taxon>Promethearchaeota</taxon>
        <taxon>Promethearchaeia</taxon>
        <taxon>Promethearchaeales</taxon>
        <taxon>Promethearchaeaceae</taxon>
        <taxon>Candidatus Lokiarchaeum</taxon>
    </lineage>
</organism>
<dbReference type="PANTHER" id="PTHR30038">
    <property type="entry name" value="ALDEHYDE FERREDOXIN OXIDOREDUCTASE"/>
    <property type="match status" value="1"/>
</dbReference>
<dbReference type="Pfam" id="PF02730">
    <property type="entry name" value="AFOR_N"/>
    <property type="match status" value="1"/>
</dbReference>
<evidence type="ECO:0000256" key="6">
    <source>
        <dbReference type="ARBA" id="ARBA00023004"/>
    </source>
</evidence>
<dbReference type="Proteomes" id="UP001208689">
    <property type="component" value="Chromosome"/>
</dbReference>
<keyword evidence="5 10" id="KW-0560">Oxidoreductase</keyword>
<dbReference type="SMART" id="SM00790">
    <property type="entry name" value="AFOR_N"/>
    <property type="match status" value="1"/>
</dbReference>
<dbReference type="InterPro" id="IPR051919">
    <property type="entry name" value="W-dependent_AOR"/>
</dbReference>
<evidence type="ECO:0000256" key="8">
    <source>
        <dbReference type="ARBA" id="ARBA00049934"/>
    </source>
</evidence>
<evidence type="ECO:0000256" key="4">
    <source>
        <dbReference type="ARBA" id="ARBA00022723"/>
    </source>
</evidence>
<evidence type="ECO:0000256" key="3">
    <source>
        <dbReference type="ARBA" id="ARBA00022485"/>
    </source>
</evidence>
<dbReference type="InterPro" id="IPR036503">
    <property type="entry name" value="Ald_Fedxn_OxRdtase_N_sf"/>
</dbReference>
<dbReference type="Pfam" id="PF01314">
    <property type="entry name" value="AFOR_C"/>
    <property type="match status" value="1"/>
</dbReference>
<evidence type="ECO:0000256" key="1">
    <source>
        <dbReference type="ARBA" id="ARBA00001966"/>
    </source>
</evidence>
<comment type="cofactor">
    <cofactor evidence="1">
        <name>[4Fe-4S] cluster</name>
        <dbReference type="ChEBI" id="CHEBI:49883"/>
    </cofactor>
</comment>
<comment type="cofactor">
    <cofactor evidence="8">
        <name>tungstopterin</name>
        <dbReference type="ChEBI" id="CHEBI:30402"/>
    </cofactor>
</comment>
<gene>
    <name evidence="10" type="ORF">NEF87_000744</name>
</gene>